<dbReference type="SUPFAM" id="SSF52172">
    <property type="entry name" value="CheY-like"/>
    <property type="match status" value="2"/>
</dbReference>
<feature type="domain" description="Response regulatory" evidence="4">
    <location>
        <begin position="3"/>
        <end position="118"/>
    </location>
</feature>
<evidence type="ECO:0000256" key="2">
    <source>
        <dbReference type="ARBA" id="ARBA00034247"/>
    </source>
</evidence>
<dbReference type="OrthoDB" id="9812260at2"/>
<accession>A0A0M6XXK0</accession>
<dbReference type="RefSeq" id="WP_055653596.1">
    <property type="nucleotide sequence ID" value="NZ_CP045627.1"/>
</dbReference>
<evidence type="ECO:0000256" key="3">
    <source>
        <dbReference type="PROSITE-ProRule" id="PRU00169"/>
    </source>
</evidence>
<name>A0A0M6XXK0_9HYPH</name>
<feature type="modified residue" description="4-aspartylphosphate" evidence="3">
    <location>
        <position position="55"/>
    </location>
</feature>
<feature type="domain" description="Response regulatory" evidence="4">
    <location>
        <begin position="126"/>
        <end position="243"/>
    </location>
</feature>
<dbReference type="STRING" id="187304.B0E33_00865"/>
<evidence type="ECO:0000259" key="4">
    <source>
        <dbReference type="PROSITE" id="PS50110"/>
    </source>
</evidence>
<evidence type="ECO:0000313" key="6">
    <source>
        <dbReference type="EMBL" id="CTQ41736.1"/>
    </source>
</evidence>
<reference evidence="7" key="1">
    <citation type="submission" date="2015-07" db="EMBL/GenBank/DDBJ databases">
        <authorList>
            <person name="Rodrigo-Torres Lidia"/>
            <person name="Arahal R.David."/>
        </authorList>
    </citation>
    <scope>NUCLEOTIDE SEQUENCE [LARGE SCALE GENOMIC DNA]</scope>
    <source>
        <strain evidence="7">CECT 4801</strain>
    </source>
</reference>
<evidence type="ECO:0000313" key="7">
    <source>
        <dbReference type="Proteomes" id="UP000048926"/>
    </source>
</evidence>
<dbReference type="InterPro" id="IPR043128">
    <property type="entry name" value="Rev_trsase/Diguanyl_cyclase"/>
</dbReference>
<feature type="modified residue" description="4-aspartylphosphate" evidence="3">
    <location>
        <position position="176"/>
    </location>
</feature>
<dbReference type="GO" id="GO:0000160">
    <property type="term" value="P:phosphorelay signal transduction system"/>
    <property type="evidence" value="ECO:0007669"/>
    <property type="project" value="InterPro"/>
</dbReference>
<dbReference type="GO" id="GO:0052621">
    <property type="term" value="F:diguanylate cyclase activity"/>
    <property type="evidence" value="ECO:0007669"/>
    <property type="project" value="UniProtKB-EC"/>
</dbReference>
<organism evidence="6 7">
    <name type="scientific">Roseibium aggregatum</name>
    <dbReference type="NCBI Taxonomy" id="187304"/>
    <lineage>
        <taxon>Bacteria</taxon>
        <taxon>Pseudomonadati</taxon>
        <taxon>Pseudomonadota</taxon>
        <taxon>Alphaproteobacteria</taxon>
        <taxon>Hyphomicrobiales</taxon>
        <taxon>Stappiaceae</taxon>
        <taxon>Roseibium</taxon>
    </lineage>
</organism>
<dbReference type="PROSITE" id="PS50887">
    <property type="entry name" value="GGDEF"/>
    <property type="match status" value="1"/>
</dbReference>
<evidence type="ECO:0000256" key="1">
    <source>
        <dbReference type="ARBA" id="ARBA00012528"/>
    </source>
</evidence>
<dbReference type="Gene3D" id="3.30.70.270">
    <property type="match status" value="1"/>
</dbReference>
<evidence type="ECO:0000259" key="5">
    <source>
        <dbReference type="PROSITE" id="PS50887"/>
    </source>
</evidence>
<dbReference type="GO" id="GO:1902201">
    <property type="term" value="P:negative regulation of bacterial-type flagellum-dependent cell motility"/>
    <property type="evidence" value="ECO:0007669"/>
    <property type="project" value="TreeGrafter"/>
</dbReference>
<dbReference type="PROSITE" id="PS50110">
    <property type="entry name" value="RESPONSE_REGULATORY"/>
    <property type="match status" value="2"/>
</dbReference>
<dbReference type="InterPro" id="IPR029787">
    <property type="entry name" value="Nucleotide_cyclase"/>
</dbReference>
<dbReference type="InterPro" id="IPR001789">
    <property type="entry name" value="Sig_transdc_resp-reg_receiver"/>
</dbReference>
<sequence>MQTTLLVEDAAFFEKAIVKKLHEVGRHQIMVARSYEEAENCLNLPIGEPDLALVDLTLPDAPDGEIVDLCEKWNIPTIVFTSRFDPKTRSKFLEKGVIDYVLKDSPGSLNYVADLIRKLAQNPKIGILILDDSAVERDVISKIVGKHLYKIYQASSTDEALQTLKDYKDIKLVLADYFMPDKDGFAFLKAVRRVHDPEKVGVIGMSSYANPDNRVRFLKYGAADFVDKNCPPEELLLRVSQNLDYIYRIEELNNMAMRDSLTGLYNRRYLLEQATKAIATWPVSEGRAHWLALLDLDSFKAINDSLGHDFGDAVLISFARHMMKLAKEDDIVSRLGGDEFCIVFRDKEEAEVVDGLQNLLDNVLASPVRHDGEEHLMKTSVGVAPLESGRFGDALKTADHRLYAAKRSGRGQLVSSD</sequence>
<dbReference type="EC" id="2.7.7.65" evidence="1"/>
<dbReference type="SMART" id="SM00267">
    <property type="entry name" value="GGDEF"/>
    <property type="match status" value="1"/>
</dbReference>
<dbReference type="GO" id="GO:0005886">
    <property type="term" value="C:plasma membrane"/>
    <property type="evidence" value="ECO:0007669"/>
    <property type="project" value="TreeGrafter"/>
</dbReference>
<dbReference type="KEGG" id="lagg:B0E33_00865"/>
<dbReference type="CDD" id="cd01949">
    <property type="entry name" value="GGDEF"/>
    <property type="match status" value="1"/>
</dbReference>
<dbReference type="PANTHER" id="PTHR45138">
    <property type="entry name" value="REGULATORY COMPONENTS OF SENSORY TRANSDUCTION SYSTEM"/>
    <property type="match status" value="1"/>
</dbReference>
<dbReference type="AlphaFoldDB" id="A0A0M6XXK0"/>
<dbReference type="EMBL" id="CXST01000001">
    <property type="protein sequence ID" value="CTQ41736.1"/>
    <property type="molecule type" value="Genomic_DNA"/>
</dbReference>
<dbReference type="Gene3D" id="3.40.50.2300">
    <property type="match status" value="2"/>
</dbReference>
<dbReference type="PANTHER" id="PTHR45138:SF9">
    <property type="entry name" value="DIGUANYLATE CYCLASE DGCM-RELATED"/>
    <property type="match status" value="1"/>
</dbReference>
<dbReference type="InterPro" id="IPR011006">
    <property type="entry name" value="CheY-like_superfamily"/>
</dbReference>
<dbReference type="InterPro" id="IPR000160">
    <property type="entry name" value="GGDEF_dom"/>
</dbReference>
<comment type="catalytic activity">
    <reaction evidence="2">
        <text>2 GTP = 3',3'-c-di-GMP + 2 diphosphate</text>
        <dbReference type="Rhea" id="RHEA:24898"/>
        <dbReference type="ChEBI" id="CHEBI:33019"/>
        <dbReference type="ChEBI" id="CHEBI:37565"/>
        <dbReference type="ChEBI" id="CHEBI:58805"/>
        <dbReference type="EC" id="2.7.7.65"/>
    </reaction>
</comment>
<gene>
    <name evidence="6" type="primary">pleD_1</name>
    <name evidence="6" type="ORF">LAL4801_00156</name>
</gene>
<dbReference type="Pfam" id="PF00990">
    <property type="entry name" value="GGDEF"/>
    <property type="match status" value="1"/>
</dbReference>
<feature type="domain" description="GGDEF" evidence="5">
    <location>
        <begin position="287"/>
        <end position="417"/>
    </location>
</feature>
<dbReference type="NCBIfam" id="TIGR00254">
    <property type="entry name" value="GGDEF"/>
    <property type="match status" value="1"/>
</dbReference>
<proteinExistence type="predicted"/>
<keyword evidence="3" id="KW-0597">Phosphoprotein</keyword>
<dbReference type="GO" id="GO:0043709">
    <property type="term" value="P:cell adhesion involved in single-species biofilm formation"/>
    <property type="evidence" value="ECO:0007669"/>
    <property type="project" value="TreeGrafter"/>
</dbReference>
<dbReference type="Pfam" id="PF00072">
    <property type="entry name" value="Response_reg"/>
    <property type="match status" value="1"/>
</dbReference>
<dbReference type="Proteomes" id="UP000048926">
    <property type="component" value="Unassembled WGS sequence"/>
</dbReference>
<protein>
    <recommendedName>
        <fullName evidence="1">diguanylate cyclase</fullName>
        <ecNumber evidence="1">2.7.7.65</ecNumber>
    </recommendedName>
</protein>
<dbReference type="SUPFAM" id="SSF55073">
    <property type="entry name" value="Nucleotide cyclase"/>
    <property type="match status" value="1"/>
</dbReference>
<dbReference type="InterPro" id="IPR050469">
    <property type="entry name" value="Diguanylate_Cyclase"/>
</dbReference>
<dbReference type="SMART" id="SM00448">
    <property type="entry name" value="REC"/>
    <property type="match status" value="2"/>
</dbReference>
<keyword evidence="7" id="KW-1185">Reference proteome</keyword>